<dbReference type="InterPro" id="IPR038765">
    <property type="entry name" value="Papain-like_cys_pep_sf"/>
</dbReference>
<evidence type="ECO:0000313" key="2">
    <source>
        <dbReference type="Proteomes" id="UP001595826"/>
    </source>
</evidence>
<comment type="caution">
    <text evidence="1">The sequence shown here is derived from an EMBL/GenBank/DDBJ whole genome shotgun (WGS) entry which is preliminary data.</text>
</comment>
<protein>
    <submittedName>
        <fullName evidence="1">YiiX/YebB-like N1pC/P60 family cysteine hydrolase</fullName>
    </submittedName>
</protein>
<keyword evidence="2" id="KW-1185">Reference proteome</keyword>
<reference evidence="2" key="1">
    <citation type="journal article" date="2019" name="Int. J. Syst. Evol. Microbiol.">
        <title>The Global Catalogue of Microorganisms (GCM) 10K type strain sequencing project: providing services to taxonomists for standard genome sequencing and annotation.</title>
        <authorList>
            <consortium name="The Broad Institute Genomics Platform"/>
            <consortium name="The Broad Institute Genome Sequencing Center for Infectious Disease"/>
            <person name="Wu L."/>
            <person name="Ma J."/>
        </authorList>
    </citation>
    <scope>NUCLEOTIDE SEQUENCE [LARGE SCALE GENOMIC DNA]</scope>
    <source>
        <strain evidence="2">CECT 8655</strain>
    </source>
</reference>
<evidence type="ECO:0000313" key="1">
    <source>
        <dbReference type="EMBL" id="MFC4267545.1"/>
    </source>
</evidence>
<sequence length="226" mass="25908">MNKLFIILSVLFFSFSCTTKNNEKFNLKEGDILFQDSDCGPFCESIEKVTFGYKGSKFSHVGMVIYNDSNELIVIEAISEGVVKTSLHDFLNRSFDTKNNPKVVVGRLKEQHQNLLKKAIEFSKTKLGLAYDEVFDITNNKYYCSELIYDSFKFANENKPIFELQKMTYKDPATNKTFPIWDDYFKKLGVVIPEGKPGLNPGGMSKSNYLDIVHFYGKPEGYLNQE</sequence>
<dbReference type="SUPFAM" id="SSF54001">
    <property type="entry name" value="Cysteine proteinases"/>
    <property type="match status" value="1"/>
</dbReference>
<dbReference type="Proteomes" id="UP001595826">
    <property type="component" value="Unassembled WGS sequence"/>
</dbReference>
<dbReference type="EMBL" id="JBHSCY010000001">
    <property type="protein sequence ID" value="MFC4267545.1"/>
    <property type="molecule type" value="Genomic_DNA"/>
</dbReference>
<dbReference type="RefSeq" id="WP_377407499.1">
    <property type="nucleotide sequence ID" value="NZ_JBHSCY010000001.1"/>
</dbReference>
<dbReference type="PROSITE" id="PS51257">
    <property type="entry name" value="PROKAR_LIPOPROTEIN"/>
    <property type="match status" value="1"/>
</dbReference>
<dbReference type="Gene3D" id="3.90.1720.10">
    <property type="entry name" value="endopeptidase domain like (from Nostoc punctiforme)"/>
    <property type="match status" value="1"/>
</dbReference>
<gene>
    <name evidence="1" type="ORF">ACFOWD_01400</name>
</gene>
<dbReference type="Pfam" id="PF05708">
    <property type="entry name" value="Peptidase_C92"/>
    <property type="match status" value="1"/>
</dbReference>
<proteinExistence type="predicted"/>
<name>A0ABV8R509_9FLAO</name>
<dbReference type="InterPro" id="IPR024453">
    <property type="entry name" value="Peptidase_C92"/>
</dbReference>
<accession>A0ABV8R509</accession>
<organism evidence="1 2">
    <name type="scientific">Polaribacter marinivivus</name>
    <dbReference type="NCBI Taxonomy" id="1524260"/>
    <lineage>
        <taxon>Bacteria</taxon>
        <taxon>Pseudomonadati</taxon>
        <taxon>Bacteroidota</taxon>
        <taxon>Flavobacteriia</taxon>
        <taxon>Flavobacteriales</taxon>
        <taxon>Flavobacteriaceae</taxon>
    </lineage>
</organism>